<comment type="caution">
    <text evidence="1">The sequence shown here is derived from an EMBL/GenBank/DDBJ whole genome shotgun (WGS) entry which is preliminary data.</text>
</comment>
<dbReference type="OrthoDB" id="7220886at2"/>
<organism evidence="1 2">
    <name type="scientific">Aureimonas altamirensis</name>
    <dbReference type="NCBI Taxonomy" id="370622"/>
    <lineage>
        <taxon>Bacteria</taxon>
        <taxon>Pseudomonadati</taxon>
        <taxon>Pseudomonadota</taxon>
        <taxon>Alphaproteobacteria</taxon>
        <taxon>Hyphomicrobiales</taxon>
        <taxon>Aurantimonadaceae</taxon>
        <taxon>Aureimonas</taxon>
    </lineage>
</organism>
<dbReference type="Proteomes" id="UP000030826">
    <property type="component" value="Unassembled WGS sequence"/>
</dbReference>
<proteinExistence type="predicted"/>
<dbReference type="NCBIfam" id="NF033394">
    <property type="entry name" value="capsid_maj_Podo"/>
    <property type="match status" value="1"/>
</dbReference>
<protein>
    <recommendedName>
        <fullName evidence="3">Phage major capsid protein</fullName>
    </recommendedName>
</protein>
<sequence>MNAAQLRQLLATTIANYRRQLYDNVTGSNLVLATLQQKGRITPLDGGSDIRGPVVFDEEDFRWYDGVDSLGRTQKETIGEAVYTPGMAAASITLSGEEMAKNAGRSQIVKLLRAKTQNAENTLKSGITRALYGDGSVAKSFVGLDAIVSDTPAVGTVGGIDAAAKPWWRNKAATVAMAGAADDRERYRRLRLGMSALYRQCCVGTEKTDIVTLSDDVYGLYESGLQENQRYADANAAALGFDTLKYRSATVITESAGSAHPDDNGFFLNTDFLNLEYYEGRGFDELDLPESTPDMDAVTKHIGFMGALTCYKRNRHGRLIVTGL</sequence>
<dbReference type="RefSeq" id="WP_039192130.1">
    <property type="nucleotide sequence ID" value="NZ_JRFJ01000002.1"/>
</dbReference>
<dbReference type="EMBL" id="JRFJ01000002">
    <property type="protein sequence ID" value="KHJ54924.1"/>
    <property type="molecule type" value="Genomic_DNA"/>
</dbReference>
<name>A0A0B1Q3F2_9HYPH</name>
<reference evidence="1 2" key="1">
    <citation type="submission" date="2014-09" db="EMBL/GenBank/DDBJ databases">
        <title>Isolation and characterization of Aurantimonas altamirensis ON-56566 from clinical sample following a dog bite.</title>
        <authorList>
            <person name="Eshaghi A."/>
            <person name="Li A."/>
            <person name="Shahinas D."/>
            <person name="Bahn P."/>
            <person name="Kus J.V."/>
            <person name="Patel S.N."/>
        </authorList>
    </citation>
    <scope>NUCLEOTIDE SEQUENCE [LARGE SCALE GENOMIC DNA]</scope>
    <source>
        <strain evidence="1 2">ON-56566</strain>
    </source>
</reference>
<evidence type="ECO:0000313" key="1">
    <source>
        <dbReference type="EMBL" id="KHJ54924.1"/>
    </source>
</evidence>
<evidence type="ECO:0008006" key="3">
    <source>
        <dbReference type="Google" id="ProtNLM"/>
    </source>
</evidence>
<dbReference type="STRING" id="370622.LA66_10280"/>
<gene>
    <name evidence="1" type="ORF">LA66_10280</name>
</gene>
<evidence type="ECO:0000313" key="2">
    <source>
        <dbReference type="Proteomes" id="UP000030826"/>
    </source>
</evidence>
<dbReference type="InterPro" id="IPR049718">
    <property type="entry name" value="AKO59007-like"/>
</dbReference>
<accession>A0A0B1Q3F2</accession>
<dbReference type="AlphaFoldDB" id="A0A0B1Q3F2"/>